<comment type="caution">
    <text evidence="2">The sequence shown here is derived from an EMBL/GenBank/DDBJ whole genome shotgun (WGS) entry which is preliminary data.</text>
</comment>
<organism evidence="2 3">
    <name type="scientific">Candidatus Argoarchaeum ethanivorans</name>
    <dbReference type="NCBI Taxonomy" id="2608793"/>
    <lineage>
        <taxon>Archaea</taxon>
        <taxon>Methanobacteriati</taxon>
        <taxon>Methanobacteriota</taxon>
        <taxon>Stenosarchaea group</taxon>
        <taxon>Methanomicrobia</taxon>
        <taxon>Methanosarcinales</taxon>
        <taxon>Methanosarcinales incertae sedis</taxon>
        <taxon>GOM Arc I cluster</taxon>
        <taxon>Candidatus Argoarchaeum</taxon>
    </lineage>
</organism>
<evidence type="ECO:0000259" key="1">
    <source>
        <dbReference type="Pfam" id="PF04608"/>
    </source>
</evidence>
<dbReference type="InterPro" id="IPR007686">
    <property type="entry name" value="YutG/PgpA"/>
</dbReference>
<dbReference type="GO" id="GO:0008962">
    <property type="term" value="F:phosphatidylglycerophosphatase activity"/>
    <property type="evidence" value="ECO:0007669"/>
    <property type="project" value="InterPro"/>
</dbReference>
<evidence type="ECO:0000313" key="2">
    <source>
        <dbReference type="EMBL" id="CAD6494251.1"/>
    </source>
</evidence>
<sequence>MHQCNFKLKKVMKLSDNPLDQKRDEPSRVIQKAANKIRDILASRGLSEEVLVSTAMELYVPHPGIKTQEKAEKIFKEEIALAFSDPNLCLLLYAALLLEDAGIKGELPDMPSLSYEQDLTYLIVDEVLGMTIAMYIAGHKGSFEYVRFDKRKPGIIGTLGPFMDDAIAGLIGGASSNMYTRGITV</sequence>
<feature type="domain" description="YutG/PgpA" evidence="1">
    <location>
        <begin position="112"/>
        <end position="176"/>
    </location>
</feature>
<dbReference type="Gene3D" id="1.10.3760.10">
    <property type="entry name" value="PgpA-like"/>
    <property type="match status" value="1"/>
</dbReference>
<proteinExistence type="predicted"/>
<evidence type="ECO:0000313" key="3">
    <source>
        <dbReference type="Proteomes" id="UP000612009"/>
    </source>
</evidence>
<name>A0A811TCZ4_9EURY</name>
<dbReference type="GO" id="GO:0006629">
    <property type="term" value="P:lipid metabolic process"/>
    <property type="evidence" value="ECO:0007669"/>
    <property type="project" value="InterPro"/>
</dbReference>
<dbReference type="AlphaFoldDB" id="A0A811TCZ4"/>
<dbReference type="Pfam" id="PF04608">
    <property type="entry name" value="PgpA"/>
    <property type="match status" value="1"/>
</dbReference>
<dbReference type="Proteomes" id="UP000612009">
    <property type="component" value="Unassembled WGS sequence"/>
</dbReference>
<dbReference type="SUPFAM" id="SSF101307">
    <property type="entry name" value="YutG-like"/>
    <property type="match status" value="1"/>
</dbReference>
<protein>
    <recommendedName>
        <fullName evidence="1">YutG/PgpA domain-containing protein</fullName>
    </recommendedName>
</protein>
<dbReference type="InterPro" id="IPR036681">
    <property type="entry name" value="PgpA-like_sf"/>
</dbReference>
<reference evidence="2" key="1">
    <citation type="submission" date="2020-10" db="EMBL/GenBank/DDBJ databases">
        <authorList>
            <person name="Hahn C.J."/>
            <person name="Laso-Perez R."/>
            <person name="Vulcano F."/>
            <person name="Vaziourakis K.-M."/>
            <person name="Stokke R."/>
            <person name="Steen I.H."/>
            <person name="Teske A."/>
            <person name="Boetius A."/>
            <person name="Liebeke M."/>
            <person name="Amann R."/>
            <person name="Knittel K."/>
        </authorList>
    </citation>
    <scope>NUCLEOTIDE SEQUENCE</scope>
    <source>
        <strain evidence="2">Gfbio:e3339647-f889-4370-9287-4fb5cb688e4c:AG392J18_GoMArc1</strain>
    </source>
</reference>
<accession>A0A811TCZ4</accession>
<dbReference type="EMBL" id="CAJHIR010000041">
    <property type="protein sequence ID" value="CAD6494251.1"/>
    <property type="molecule type" value="Genomic_DNA"/>
</dbReference>
<gene>
    <name evidence="2" type="ORF">LAKADJCE_00682</name>
</gene>